<evidence type="ECO:0000256" key="7">
    <source>
        <dbReference type="ARBA" id="ARBA00022989"/>
    </source>
</evidence>
<evidence type="ECO:0000256" key="9">
    <source>
        <dbReference type="SAM" id="Phobius"/>
    </source>
</evidence>
<evidence type="ECO:0000256" key="6">
    <source>
        <dbReference type="ARBA" id="ARBA00022692"/>
    </source>
</evidence>
<dbReference type="Proteomes" id="UP001230220">
    <property type="component" value="Unassembled WGS sequence"/>
</dbReference>
<comment type="subcellular location">
    <subcellularLocation>
        <location evidence="1">Cell membrane</location>
        <topology evidence="1">Multi-pass membrane protein</topology>
    </subcellularLocation>
</comment>
<comment type="caution">
    <text evidence="10">The sequence shown here is derived from an EMBL/GenBank/DDBJ whole genome shotgun (WGS) entry which is preliminary data.</text>
</comment>
<gene>
    <name evidence="10" type="ORF">J2S15_000929</name>
</gene>
<dbReference type="EMBL" id="JAUSUR010000001">
    <property type="protein sequence ID" value="MDQ0360198.1"/>
    <property type="molecule type" value="Genomic_DNA"/>
</dbReference>
<dbReference type="PANTHER" id="PTHR32502">
    <property type="entry name" value="N-ACETYLGALACTOSAMINE PERMEASE II COMPONENT-RELATED"/>
    <property type="match status" value="1"/>
</dbReference>
<evidence type="ECO:0000313" key="11">
    <source>
        <dbReference type="Proteomes" id="UP001230220"/>
    </source>
</evidence>
<keyword evidence="8 9" id="KW-0472">Membrane</keyword>
<reference evidence="10 11" key="1">
    <citation type="submission" date="2023-07" db="EMBL/GenBank/DDBJ databases">
        <title>Genomic Encyclopedia of Type Strains, Phase IV (KMG-IV): sequencing the most valuable type-strain genomes for metagenomic binning, comparative biology and taxonomic classification.</title>
        <authorList>
            <person name="Goeker M."/>
        </authorList>
    </citation>
    <scope>NUCLEOTIDE SEQUENCE [LARGE SCALE GENOMIC DNA]</scope>
    <source>
        <strain evidence="10 11">DSM 16784</strain>
    </source>
</reference>
<feature type="transmembrane region" description="Helical" evidence="9">
    <location>
        <begin position="38"/>
        <end position="63"/>
    </location>
</feature>
<dbReference type="InterPro" id="IPR050303">
    <property type="entry name" value="GatZ_KbaZ_carbometab"/>
</dbReference>
<dbReference type="PANTHER" id="PTHR32502:SF28">
    <property type="entry name" value="PHOSPHOTRANSFERASE SYSTEM SUGAR-SPECIFIC EIIC COMPONENT"/>
    <property type="match status" value="1"/>
</dbReference>
<dbReference type="Pfam" id="PF03609">
    <property type="entry name" value="EII-Sor"/>
    <property type="match status" value="1"/>
</dbReference>
<evidence type="ECO:0000256" key="8">
    <source>
        <dbReference type="ARBA" id="ARBA00023136"/>
    </source>
</evidence>
<evidence type="ECO:0000256" key="3">
    <source>
        <dbReference type="ARBA" id="ARBA00022475"/>
    </source>
</evidence>
<keyword evidence="7 9" id="KW-1133">Transmembrane helix</keyword>
<keyword evidence="5" id="KW-0598">Phosphotransferase system</keyword>
<organism evidence="10 11">
    <name type="scientific">Breznakia pachnodae</name>
    <dbReference type="NCBI Taxonomy" id="265178"/>
    <lineage>
        <taxon>Bacteria</taxon>
        <taxon>Bacillati</taxon>
        <taxon>Bacillota</taxon>
        <taxon>Erysipelotrichia</taxon>
        <taxon>Erysipelotrichales</taxon>
        <taxon>Erysipelotrichaceae</taxon>
        <taxon>Breznakia</taxon>
    </lineage>
</organism>
<accession>A0ABU0DZX2</accession>
<keyword evidence="4" id="KW-0762">Sugar transport</keyword>
<evidence type="ECO:0000256" key="1">
    <source>
        <dbReference type="ARBA" id="ARBA00004651"/>
    </source>
</evidence>
<proteinExistence type="predicted"/>
<sequence length="264" mass="28036">MILEVWQIIILVLFAGLSYVDAMSFMTGAYHNVVLTGIITGLVVGDFELGLIVGGTFQLLALGMAAIGGSSIPEYRSAAILVIALASMHGGVDVAQEYIVTFGIPVAAFTIQMDVIAKMCNSFFQGRIDQAVANRDLNKIRMFNVCGAIPLFLGRAIPVALGLIIGPSLVTLLNDYTPIWLINGFKIAGGVLPIVGFVVLLKYLPTKENFHFVILGFALSALFGLTTLGVAIVGAVVAVTIYKNSLEATPQATFTGLEGDDYDE</sequence>
<evidence type="ECO:0000256" key="5">
    <source>
        <dbReference type="ARBA" id="ARBA00022683"/>
    </source>
</evidence>
<protein>
    <submittedName>
        <fullName evidence="10">PTS system mannose-specific IIC component</fullName>
    </submittedName>
</protein>
<keyword evidence="6 9" id="KW-0812">Transmembrane</keyword>
<keyword evidence="11" id="KW-1185">Reference proteome</keyword>
<name>A0ABU0DZX2_9FIRM</name>
<evidence type="ECO:0000313" key="10">
    <source>
        <dbReference type="EMBL" id="MDQ0360198.1"/>
    </source>
</evidence>
<dbReference type="PROSITE" id="PS51106">
    <property type="entry name" value="PTS_EIIC_TYPE_4"/>
    <property type="match status" value="1"/>
</dbReference>
<keyword evidence="3" id="KW-1003">Cell membrane</keyword>
<feature type="transmembrane region" description="Helical" evidence="9">
    <location>
        <begin position="178"/>
        <end position="200"/>
    </location>
</feature>
<feature type="transmembrane region" description="Helical" evidence="9">
    <location>
        <begin position="145"/>
        <end position="166"/>
    </location>
</feature>
<evidence type="ECO:0000256" key="2">
    <source>
        <dbReference type="ARBA" id="ARBA00022448"/>
    </source>
</evidence>
<dbReference type="RefSeq" id="WP_307405895.1">
    <property type="nucleotide sequence ID" value="NZ_JAUSUR010000001.1"/>
</dbReference>
<dbReference type="InterPro" id="IPR004700">
    <property type="entry name" value="PTS_IIC_man"/>
</dbReference>
<evidence type="ECO:0000256" key="4">
    <source>
        <dbReference type="ARBA" id="ARBA00022597"/>
    </source>
</evidence>
<feature type="transmembrane region" description="Helical" evidence="9">
    <location>
        <begin position="212"/>
        <end position="242"/>
    </location>
</feature>
<keyword evidence="2" id="KW-0813">Transport</keyword>